<dbReference type="EMBL" id="BQXS01011818">
    <property type="protein sequence ID" value="GKT17091.1"/>
    <property type="molecule type" value="Genomic_DNA"/>
</dbReference>
<comment type="caution">
    <text evidence="1">The sequence shown here is derived from an EMBL/GenBank/DDBJ whole genome shotgun (WGS) entry which is preliminary data.</text>
</comment>
<protein>
    <submittedName>
        <fullName evidence="1">Uncharacterized protein</fullName>
    </submittedName>
</protein>
<organism evidence="1 2">
    <name type="scientific">Aduncisulcus paluster</name>
    <dbReference type="NCBI Taxonomy" id="2918883"/>
    <lineage>
        <taxon>Eukaryota</taxon>
        <taxon>Metamonada</taxon>
        <taxon>Carpediemonas-like organisms</taxon>
        <taxon>Aduncisulcus</taxon>
    </lineage>
</organism>
<keyword evidence="2" id="KW-1185">Reference proteome</keyword>
<reference evidence="1" key="1">
    <citation type="submission" date="2022-03" db="EMBL/GenBank/DDBJ databases">
        <title>Draft genome sequence of Aduncisulcus paluster, a free-living microaerophilic Fornicata.</title>
        <authorList>
            <person name="Yuyama I."/>
            <person name="Kume K."/>
            <person name="Tamura T."/>
            <person name="Inagaki Y."/>
            <person name="Hashimoto T."/>
        </authorList>
    </citation>
    <scope>NUCLEOTIDE SEQUENCE</scope>
    <source>
        <strain evidence="1">NY0171</strain>
    </source>
</reference>
<evidence type="ECO:0000313" key="2">
    <source>
        <dbReference type="Proteomes" id="UP001057375"/>
    </source>
</evidence>
<proteinExistence type="predicted"/>
<dbReference type="Proteomes" id="UP001057375">
    <property type="component" value="Unassembled WGS sequence"/>
</dbReference>
<gene>
    <name evidence="1" type="ORF">ADUPG1_011037</name>
</gene>
<name>A0ABQ5JXG7_9EUKA</name>
<evidence type="ECO:0000313" key="1">
    <source>
        <dbReference type="EMBL" id="GKT17091.1"/>
    </source>
</evidence>
<accession>A0ABQ5JXG7</accession>
<sequence>MSSAAVAMPEVALQKLSTTTASYFLFVCGSLYRSSAHALPIPFSEIMSLLTSPSPMGPTIFQTPLGDK</sequence>